<evidence type="ECO:0000313" key="9">
    <source>
        <dbReference type="Proteomes" id="UP001454036"/>
    </source>
</evidence>
<dbReference type="GO" id="GO:0008270">
    <property type="term" value="F:zinc ion binding"/>
    <property type="evidence" value="ECO:0007669"/>
    <property type="project" value="UniProtKB-KW"/>
</dbReference>
<dbReference type="PANTHER" id="PTHR12547">
    <property type="entry name" value="CCCH ZINC FINGER/TIS11-RELATED"/>
    <property type="match status" value="1"/>
</dbReference>
<keyword evidence="4 5" id="KW-0862">Zinc</keyword>
<protein>
    <submittedName>
        <fullName evidence="8">RNA metabolism protein</fullName>
    </submittedName>
</protein>
<dbReference type="AlphaFoldDB" id="A0AAV3NWY1"/>
<feature type="domain" description="C3H1-type" evidence="7">
    <location>
        <begin position="84"/>
        <end position="111"/>
    </location>
</feature>
<dbReference type="GO" id="GO:0051252">
    <property type="term" value="P:regulation of RNA metabolic process"/>
    <property type="evidence" value="ECO:0007669"/>
    <property type="project" value="UniProtKB-ARBA"/>
</dbReference>
<dbReference type="Pfam" id="PF25427">
    <property type="entry name" value="zf-CCCH_UNK"/>
    <property type="match status" value="1"/>
</dbReference>
<dbReference type="Pfam" id="PF18044">
    <property type="entry name" value="zf-CCCH_4"/>
    <property type="match status" value="1"/>
</dbReference>
<evidence type="ECO:0000256" key="2">
    <source>
        <dbReference type="ARBA" id="ARBA00022737"/>
    </source>
</evidence>
<name>A0AAV3NWY1_LITER</name>
<reference evidence="8 9" key="1">
    <citation type="submission" date="2024-01" db="EMBL/GenBank/DDBJ databases">
        <title>The complete chloroplast genome sequence of Lithospermum erythrorhizon: insights into the phylogenetic relationship among Boraginaceae species and the maternal lineages of purple gromwells.</title>
        <authorList>
            <person name="Okada T."/>
            <person name="Watanabe K."/>
        </authorList>
    </citation>
    <scope>NUCLEOTIDE SEQUENCE [LARGE SCALE GENOMIC DNA]</scope>
</reference>
<evidence type="ECO:0000259" key="7">
    <source>
        <dbReference type="PROSITE" id="PS50103"/>
    </source>
</evidence>
<dbReference type="Proteomes" id="UP001454036">
    <property type="component" value="Unassembled WGS sequence"/>
</dbReference>
<accession>A0AAV3NWY1</accession>
<comment type="caution">
    <text evidence="8">The sequence shown here is derived from an EMBL/GenBank/DDBJ whole genome shotgun (WGS) entry which is preliminary data.</text>
</comment>
<evidence type="ECO:0000256" key="4">
    <source>
        <dbReference type="ARBA" id="ARBA00022833"/>
    </source>
</evidence>
<dbReference type="SUPFAM" id="SSF90229">
    <property type="entry name" value="CCCH zinc finger"/>
    <property type="match status" value="3"/>
</dbReference>
<dbReference type="PANTHER" id="PTHR12547:SF121">
    <property type="entry name" value="ZINC FINGER CCCH DOMAIN-CONTAINING PROTEIN 39"/>
    <property type="match status" value="1"/>
</dbReference>
<proteinExistence type="predicted"/>
<evidence type="ECO:0000256" key="3">
    <source>
        <dbReference type="ARBA" id="ARBA00022771"/>
    </source>
</evidence>
<dbReference type="EMBL" id="BAABME010000557">
    <property type="protein sequence ID" value="GAA0143764.1"/>
    <property type="molecule type" value="Genomic_DNA"/>
</dbReference>
<dbReference type="Gene3D" id="4.10.1000.10">
    <property type="entry name" value="Zinc finger, CCCH-type"/>
    <property type="match status" value="3"/>
</dbReference>
<feature type="zinc finger region" description="C3H1-type" evidence="5">
    <location>
        <begin position="84"/>
        <end position="111"/>
    </location>
</feature>
<dbReference type="InterPro" id="IPR041367">
    <property type="entry name" value="Znf-CCCH_4"/>
</dbReference>
<dbReference type="PROSITE" id="PS50103">
    <property type="entry name" value="ZF_C3H1"/>
    <property type="match status" value="3"/>
</dbReference>
<dbReference type="InterPro" id="IPR045877">
    <property type="entry name" value="ZFP36-like"/>
</dbReference>
<feature type="domain" description="C3H1-type" evidence="7">
    <location>
        <begin position="220"/>
        <end position="248"/>
    </location>
</feature>
<organism evidence="8 9">
    <name type="scientific">Lithospermum erythrorhizon</name>
    <name type="common">Purple gromwell</name>
    <name type="synonym">Lithospermum officinale var. erythrorhizon</name>
    <dbReference type="NCBI Taxonomy" id="34254"/>
    <lineage>
        <taxon>Eukaryota</taxon>
        <taxon>Viridiplantae</taxon>
        <taxon>Streptophyta</taxon>
        <taxon>Embryophyta</taxon>
        <taxon>Tracheophyta</taxon>
        <taxon>Spermatophyta</taxon>
        <taxon>Magnoliopsida</taxon>
        <taxon>eudicotyledons</taxon>
        <taxon>Gunneridae</taxon>
        <taxon>Pentapetalae</taxon>
        <taxon>asterids</taxon>
        <taxon>lamiids</taxon>
        <taxon>Boraginales</taxon>
        <taxon>Boraginaceae</taxon>
        <taxon>Boraginoideae</taxon>
        <taxon>Lithospermeae</taxon>
        <taxon>Lithospermum</taxon>
    </lineage>
</organism>
<dbReference type="GO" id="GO:0010468">
    <property type="term" value="P:regulation of gene expression"/>
    <property type="evidence" value="ECO:0007669"/>
    <property type="project" value="UniProtKB-ARBA"/>
</dbReference>
<keyword evidence="2" id="KW-0677">Repeat</keyword>
<sequence>MSFPDPNQPPSYGSLMPIQFPGSDNGGFWPQFPGNYEQSESNDNVPPFKRQRNMDGNLPVSAPFPSNSSKVNPPSLGKGSGHIFYKTRMCVRFMEGTCRNGEVCTFAHGNEDLREPPPNWQDLVKDKGPVNWNDDQRAIQRMKICKRYYNGEECPYGEKCTFLHERPVNFQTEMPDRQRVSSVINIGTVGPLVPMGGDHEFREDKHVNCNSEAFRIKPVFWKTKICSKWEITGHCPFGERCHFAHGNKGTKSKYMTPTDLQGPGMFPEGEPLVKSGQVQPKPFTVPVDAPPANVVPFASNKEDEEQKMSKWKLTKKVNRIYADWLDDLSPLRESSDDE</sequence>
<dbReference type="InterPro" id="IPR036855">
    <property type="entry name" value="Znf_CCCH_sf"/>
</dbReference>
<keyword evidence="9" id="KW-1185">Reference proteome</keyword>
<feature type="region of interest" description="Disordered" evidence="6">
    <location>
        <begin position="1"/>
        <end position="78"/>
    </location>
</feature>
<evidence type="ECO:0000313" key="8">
    <source>
        <dbReference type="EMBL" id="GAA0143764.1"/>
    </source>
</evidence>
<feature type="zinc finger region" description="C3H1-type" evidence="5">
    <location>
        <begin position="139"/>
        <end position="167"/>
    </location>
</feature>
<evidence type="ECO:0000256" key="1">
    <source>
        <dbReference type="ARBA" id="ARBA00022723"/>
    </source>
</evidence>
<dbReference type="Pfam" id="PF00642">
    <property type="entry name" value="zf-CCCH"/>
    <property type="match status" value="1"/>
</dbReference>
<keyword evidence="1 5" id="KW-0479">Metal-binding</keyword>
<dbReference type="SMART" id="SM00356">
    <property type="entry name" value="ZnF_C3H1"/>
    <property type="match status" value="3"/>
</dbReference>
<feature type="zinc finger region" description="C3H1-type" evidence="5">
    <location>
        <begin position="220"/>
        <end position="248"/>
    </location>
</feature>
<dbReference type="InterPro" id="IPR000571">
    <property type="entry name" value="Znf_CCCH"/>
</dbReference>
<dbReference type="GO" id="GO:0003729">
    <property type="term" value="F:mRNA binding"/>
    <property type="evidence" value="ECO:0007669"/>
    <property type="project" value="InterPro"/>
</dbReference>
<evidence type="ECO:0000256" key="5">
    <source>
        <dbReference type="PROSITE-ProRule" id="PRU00723"/>
    </source>
</evidence>
<dbReference type="FunFam" id="4.10.1000.10:FF:000003">
    <property type="entry name" value="Zinc finger CCCH domain-containing protein"/>
    <property type="match status" value="1"/>
</dbReference>
<gene>
    <name evidence="8" type="ORF">LIER_04372</name>
</gene>
<evidence type="ECO:0000256" key="6">
    <source>
        <dbReference type="SAM" id="MobiDB-lite"/>
    </source>
</evidence>
<feature type="domain" description="C3H1-type" evidence="7">
    <location>
        <begin position="139"/>
        <end position="167"/>
    </location>
</feature>
<keyword evidence="3 5" id="KW-0863">Zinc-finger</keyword>